<dbReference type="Proteomes" id="UP001153954">
    <property type="component" value="Unassembled WGS sequence"/>
</dbReference>
<dbReference type="EMBL" id="CAKOGL010000026">
    <property type="protein sequence ID" value="CAH2103805.1"/>
    <property type="molecule type" value="Genomic_DNA"/>
</dbReference>
<dbReference type="AlphaFoldDB" id="A0AAU9V418"/>
<dbReference type="InterPro" id="IPR057251">
    <property type="entry name" value="FP_C"/>
</dbReference>
<name>A0AAU9V418_EUPED</name>
<keyword evidence="3" id="KW-1185">Reference proteome</keyword>
<feature type="domain" description="FP protein C-terminal" evidence="1">
    <location>
        <begin position="71"/>
        <end position="122"/>
    </location>
</feature>
<comment type="caution">
    <text evidence="2">The sequence shown here is derived from an EMBL/GenBank/DDBJ whole genome shotgun (WGS) entry which is preliminary data.</text>
</comment>
<proteinExistence type="predicted"/>
<gene>
    <name evidence="2" type="ORF">EEDITHA_LOCUS18272</name>
</gene>
<accession>A0AAU9V418</accession>
<reference evidence="2" key="1">
    <citation type="submission" date="2022-03" db="EMBL/GenBank/DDBJ databases">
        <authorList>
            <person name="Tunstrom K."/>
        </authorList>
    </citation>
    <scope>NUCLEOTIDE SEQUENCE</scope>
</reference>
<evidence type="ECO:0000313" key="2">
    <source>
        <dbReference type="EMBL" id="CAH2103805.1"/>
    </source>
</evidence>
<dbReference type="Pfam" id="PF25298">
    <property type="entry name" value="Baculo_FP_2nd"/>
    <property type="match status" value="1"/>
</dbReference>
<sequence>MRDINRVQGKEFAKNNGNKNRIVETSSTILKAEVLKQNKSFNIKNKRKLFAKHLGLTQSDEVSIFVSEQLTAKAARLLFLARDLSKFRTYIFRWASYGRVYVRKDDQSPKIAFKSEAQVQRLLLDT</sequence>
<evidence type="ECO:0000259" key="1">
    <source>
        <dbReference type="Pfam" id="PF25298"/>
    </source>
</evidence>
<organism evidence="2 3">
    <name type="scientific">Euphydryas editha</name>
    <name type="common">Edith's checkerspot</name>
    <dbReference type="NCBI Taxonomy" id="104508"/>
    <lineage>
        <taxon>Eukaryota</taxon>
        <taxon>Metazoa</taxon>
        <taxon>Ecdysozoa</taxon>
        <taxon>Arthropoda</taxon>
        <taxon>Hexapoda</taxon>
        <taxon>Insecta</taxon>
        <taxon>Pterygota</taxon>
        <taxon>Neoptera</taxon>
        <taxon>Endopterygota</taxon>
        <taxon>Lepidoptera</taxon>
        <taxon>Glossata</taxon>
        <taxon>Ditrysia</taxon>
        <taxon>Papilionoidea</taxon>
        <taxon>Nymphalidae</taxon>
        <taxon>Nymphalinae</taxon>
        <taxon>Euphydryas</taxon>
    </lineage>
</organism>
<protein>
    <recommendedName>
        <fullName evidence="1">FP protein C-terminal domain-containing protein</fullName>
    </recommendedName>
</protein>
<evidence type="ECO:0000313" key="3">
    <source>
        <dbReference type="Proteomes" id="UP001153954"/>
    </source>
</evidence>